<dbReference type="SUPFAM" id="SSF56112">
    <property type="entry name" value="Protein kinase-like (PK-like)"/>
    <property type="match status" value="1"/>
</dbReference>
<dbReference type="EMBL" id="JBBPBN010000050">
    <property type="protein sequence ID" value="KAK8992723.1"/>
    <property type="molecule type" value="Genomic_DNA"/>
</dbReference>
<dbReference type="PANTHER" id="PTHR45631">
    <property type="entry name" value="OS07G0107800 PROTEIN-RELATED"/>
    <property type="match status" value="1"/>
</dbReference>
<dbReference type="InterPro" id="IPR011009">
    <property type="entry name" value="Kinase-like_dom_sf"/>
</dbReference>
<dbReference type="Proteomes" id="UP001396334">
    <property type="component" value="Unassembled WGS sequence"/>
</dbReference>
<sequence>MNSRNLSRKEFESQDDLFDLNVRLYGSHAGQPPIMRTEDESGLHIRQWANSKLVEGDIQNIVDNRLQGDFDVNSAWKAVEIAMACLSPTPSRRPPMNQVVMGLEECLATEVARKAENHENSPMEIEMTDVNLDYELSSPVAR</sequence>
<comment type="caution">
    <text evidence="1">The sequence shown here is derived from an EMBL/GenBank/DDBJ whole genome shotgun (WGS) entry which is preliminary data.</text>
</comment>
<name>A0ABR2PWB6_9ROSI</name>
<dbReference type="PANTHER" id="PTHR45631:SF202">
    <property type="entry name" value="SENESCENCE-INDUCED RECEPTOR-LIKE SERINE_THREONINE-PROTEIN KINASE"/>
    <property type="match status" value="1"/>
</dbReference>
<proteinExistence type="predicted"/>
<evidence type="ECO:0000313" key="1">
    <source>
        <dbReference type="EMBL" id="KAK8992723.1"/>
    </source>
</evidence>
<organism evidence="1 2">
    <name type="scientific">Hibiscus sabdariffa</name>
    <name type="common">roselle</name>
    <dbReference type="NCBI Taxonomy" id="183260"/>
    <lineage>
        <taxon>Eukaryota</taxon>
        <taxon>Viridiplantae</taxon>
        <taxon>Streptophyta</taxon>
        <taxon>Embryophyta</taxon>
        <taxon>Tracheophyta</taxon>
        <taxon>Spermatophyta</taxon>
        <taxon>Magnoliopsida</taxon>
        <taxon>eudicotyledons</taxon>
        <taxon>Gunneridae</taxon>
        <taxon>Pentapetalae</taxon>
        <taxon>rosids</taxon>
        <taxon>malvids</taxon>
        <taxon>Malvales</taxon>
        <taxon>Malvaceae</taxon>
        <taxon>Malvoideae</taxon>
        <taxon>Hibiscus</taxon>
    </lineage>
</organism>
<accession>A0ABR2PWB6</accession>
<dbReference type="Gene3D" id="1.10.510.10">
    <property type="entry name" value="Transferase(Phosphotransferase) domain 1"/>
    <property type="match status" value="1"/>
</dbReference>
<evidence type="ECO:0000313" key="2">
    <source>
        <dbReference type="Proteomes" id="UP001396334"/>
    </source>
</evidence>
<gene>
    <name evidence="1" type="ORF">V6N11_048793</name>
</gene>
<keyword evidence="2" id="KW-1185">Reference proteome</keyword>
<protein>
    <submittedName>
        <fullName evidence="1">Uncharacterized protein</fullName>
    </submittedName>
</protein>
<reference evidence="1 2" key="1">
    <citation type="journal article" date="2024" name="G3 (Bethesda)">
        <title>Genome assembly of Hibiscus sabdariffa L. provides insights into metabolisms of medicinal natural products.</title>
        <authorList>
            <person name="Kim T."/>
        </authorList>
    </citation>
    <scope>NUCLEOTIDE SEQUENCE [LARGE SCALE GENOMIC DNA]</scope>
    <source>
        <strain evidence="1">TK-2024</strain>
        <tissue evidence="1">Old leaves</tissue>
    </source>
</reference>